<feature type="region of interest" description="Disordered" evidence="11">
    <location>
        <begin position="127"/>
        <end position="150"/>
    </location>
</feature>
<evidence type="ECO:0000256" key="11">
    <source>
        <dbReference type="SAM" id="MobiDB-lite"/>
    </source>
</evidence>
<organism evidence="14 15">
    <name type="scientific">Angomonas deanei</name>
    <dbReference type="NCBI Taxonomy" id="59799"/>
    <lineage>
        <taxon>Eukaryota</taxon>
        <taxon>Discoba</taxon>
        <taxon>Euglenozoa</taxon>
        <taxon>Kinetoplastea</taxon>
        <taxon>Metakinetoplastina</taxon>
        <taxon>Trypanosomatida</taxon>
        <taxon>Trypanosomatidae</taxon>
        <taxon>Strigomonadinae</taxon>
        <taxon>Angomonas</taxon>
    </lineage>
</organism>
<evidence type="ECO:0000256" key="6">
    <source>
        <dbReference type="ARBA" id="ARBA00022840"/>
    </source>
</evidence>
<dbReference type="GO" id="GO:0000785">
    <property type="term" value="C:chromatin"/>
    <property type="evidence" value="ECO:0007669"/>
    <property type="project" value="TreeGrafter"/>
</dbReference>
<evidence type="ECO:0000259" key="13">
    <source>
        <dbReference type="PROSITE" id="PS51194"/>
    </source>
</evidence>
<dbReference type="EMBL" id="LR877153">
    <property type="protein sequence ID" value="CAD2217662.1"/>
    <property type="molecule type" value="Genomic_DNA"/>
</dbReference>
<keyword evidence="9" id="KW-0539">Nucleus</keyword>
<dbReference type="InterPro" id="IPR012677">
    <property type="entry name" value="Nucleotide-bd_a/b_plait_sf"/>
</dbReference>
<dbReference type="PANTHER" id="PTHR45623:SF49">
    <property type="entry name" value="SWI_SNF-RELATED MATRIX-ASSOCIATED ACTIN-DEPENDENT REGULATOR OF CHROMATIN SUBFAMILY A MEMBER 5"/>
    <property type="match status" value="1"/>
</dbReference>
<dbReference type="GO" id="GO:0031491">
    <property type="term" value="F:nucleosome binding"/>
    <property type="evidence" value="ECO:0007669"/>
    <property type="project" value="InterPro"/>
</dbReference>
<evidence type="ECO:0000256" key="2">
    <source>
        <dbReference type="ARBA" id="ARBA00009687"/>
    </source>
</evidence>
<dbReference type="Pfam" id="PF00176">
    <property type="entry name" value="SNF2-rel_dom"/>
    <property type="match status" value="1"/>
</dbReference>
<dbReference type="PROSITE" id="PS51194">
    <property type="entry name" value="HELICASE_CTER"/>
    <property type="match status" value="1"/>
</dbReference>
<dbReference type="FunFam" id="3.40.50.10810:FF:000005">
    <property type="entry name" value="Photoperiod-independent early flowering 1"/>
    <property type="match status" value="1"/>
</dbReference>
<dbReference type="SMART" id="SM00487">
    <property type="entry name" value="DEXDc"/>
    <property type="match status" value="1"/>
</dbReference>
<evidence type="ECO:0000313" key="15">
    <source>
        <dbReference type="Proteomes" id="UP000515908"/>
    </source>
</evidence>
<dbReference type="GO" id="GO:0005634">
    <property type="term" value="C:nucleus"/>
    <property type="evidence" value="ECO:0007669"/>
    <property type="project" value="UniProtKB-SubCell"/>
</dbReference>
<dbReference type="InterPro" id="IPR035979">
    <property type="entry name" value="RBD_domain_sf"/>
</dbReference>
<comment type="similarity">
    <text evidence="2">Belongs to the SNF2/RAD54 helicase family. ISWI subfamily.</text>
</comment>
<dbReference type="InterPro" id="IPR000330">
    <property type="entry name" value="SNF2_N"/>
</dbReference>
<keyword evidence="15" id="KW-1185">Reference proteome</keyword>
<dbReference type="GO" id="GO:0140658">
    <property type="term" value="F:ATP-dependent chromatin remodeler activity"/>
    <property type="evidence" value="ECO:0007669"/>
    <property type="project" value="TreeGrafter"/>
</dbReference>
<keyword evidence="5 14" id="KW-0347">Helicase</keyword>
<dbReference type="InterPro" id="IPR014001">
    <property type="entry name" value="Helicase_ATP-bd"/>
</dbReference>
<dbReference type="SUPFAM" id="SSF52540">
    <property type="entry name" value="P-loop containing nucleoside triphosphate hydrolases"/>
    <property type="match status" value="2"/>
</dbReference>
<sequence length="1098" mass="125761">MPDSSLPRIRQRQDLLTVPDFERAMNDIAAVDLYEQTLLECVRAGTDPNAKTVVVTYEGYVEPTFDAERGRELAEEHAKATAAIHRQREEIIRVLRSSPKHMALSDFDRLLVETEYYTGLREWDGTGEDVAPSQGTGRLTRQHKEDNENSMDCETLRLTETPSFIKGKLRPYQVEGVNWLLDLFSRNINGILADEMGLGKTFQTIATIAYLKFGMGIPGPHLVVCPKSVMGNWFREFRQWCPALSVYKFHAASDIRKALVKSHLQPPDHLKYDVVVTTFEMVLDEFSAFQKIRWQYLIVDEAHKLKNDQSRAHMALDSLHTSHRIIITGTPLQNNLKELWALLHFLAPKLFKDSSVFDAWFDTNAGQQDDNAMENLHKILSPMMLRRLKADVNTGIPPKKEIYVSCKLSKKQREWYLHVLTNDAEALNKASGGSITSLSNVLMQLRKVINHPYLMKGGEEGPPFITDEKLIKTSGKMVILDKLLHRLRADKEGQHKVLIFSQFTTMLDIIEDYCNFRGIKYCRIDGNTSGYQRDSQMAAFNAPNSEYFVFLLSTRAGGLGINLQAANHVILYDSDWNPQMDLQAQDRAHRIGQKRSVRVYRFVTDQTVEERIYRRALKKLYLDAVVVQQGRIQSKATNQVSKEEMLSMIKFGAEEIFKSRHEDITEADIDQLLDAGEAKSSMLTDETKKQIQASLASFELGAEEANLYDFEGVSFRDGEKTRTLHLRLKESISQEDLKKECEKYGDVVKVALHPNLKEALVYYRSLGSAIEAQSKLPFESVFASKDTTAVVTGEMITELIGEQKLGRGHRVREERQMYIPPEVRTESRQPAMRLPAAPRFPSYQLFNAKRLTELHNLEVALKIEKWKKKNAKKPAKESTIEADEKEEDEESEDEAEAELPPVEKAERERLLQEGFANWTSAEYRAVIAALCSGTVDLDDYTTIAAAVGPTKTPQEVKEYILAFFERGEQSVKGYARIEARIKKARDKRQEKENLIRAARWKVESCDTPETQMTFRTKGVTSLDKKLFLTAYRSNFDNENVASLFQTLPENKFDVWCQSRYESYFERRLRVLLFSVKREWELVNGGDGNTRPLTRKRME</sequence>
<protein>
    <submittedName>
        <fullName evidence="14">SNF2 family N-terminal domain/Type III restriction enzyme, res subunit/Helicase conserved C-terminal domain/SLIDE, putative</fullName>
    </submittedName>
</protein>
<reference evidence="14 15" key="1">
    <citation type="submission" date="2020-08" db="EMBL/GenBank/DDBJ databases">
        <authorList>
            <person name="Newling K."/>
            <person name="Davey J."/>
            <person name="Forrester S."/>
        </authorList>
    </citation>
    <scope>NUCLEOTIDE SEQUENCE [LARGE SCALE GENOMIC DNA]</scope>
    <source>
        <strain evidence="15">Crithidia deanei Carvalho (ATCC PRA-265)</strain>
    </source>
</reference>
<dbReference type="GO" id="GO:0042393">
    <property type="term" value="F:histone binding"/>
    <property type="evidence" value="ECO:0007669"/>
    <property type="project" value="TreeGrafter"/>
</dbReference>
<proteinExistence type="inferred from homology"/>
<dbReference type="Pfam" id="PF00271">
    <property type="entry name" value="Helicase_C"/>
    <property type="match status" value="1"/>
</dbReference>
<dbReference type="Gene3D" id="3.40.50.10810">
    <property type="entry name" value="Tandem AAA-ATPase domain"/>
    <property type="match status" value="1"/>
</dbReference>
<dbReference type="SMART" id="SM00490">
    <property type="entry name" value="HELICc"/>
    <property type="match status" value="1"/>
</dbReference>
<dbReference type="GO" id="GO:0034728">
    <property type="term" value="P:nucleosome organization"/>
    <property type="evidence" value="ECO:0007669"/>
    <property type="project" value="TreeGrafter"/>
</dbReference>
<evidence type="ECO:0000256" key="4">
    <source>
        <dbReference type="ARBA" id="ARBA00022801"/>
    </source>
</evidence>
<dbReference type="FunFam" id="3.40.50.300:FF:000082">
    <property type="entry name" value="ISWI chromatin remodeling complex ATPase ISW1"/>
    <property type="match status" value="1"/>
</dbReference>
<dbReference type="OrthoDB" id="5857104at2759"/>
<evidence type="ECO:0000256" key="5">
    <source>
        <dbReference type="ARBA" id="ARBA00022806"/>
    </source>
</evidence>
<evidence type="ECO:0000256" key="3">
    <source>
        <dbReference type="ARBA" id="ARBA00022741"/>
    </source>
</evidence>
<dbReference type="Gene3D" id="1.10.10.60">
    <property type="entry name" value="Homeodomain-like"/>
    <property type="match status" value="1"/>
</dbReference>
<keyword evidence="10" id="KW-0175">Coiled coil</keyword>
<evidence type="ECO:0000256" key="1">
    <source>
        <dbReference type="ARBA" id="ARBA00004123"/>
    </source>
</evidence>
<dbReference type="SUPFAM" id="SSF54928">
    <property type="entry name" value="RNA-binding domain, RBD"/>
    <property type="match status" value="1"/>
</dbReference>
<feature type="coiled-coil region" evidence="10">
    <location>
        <begin position="974"/>
        <end position="1001"/>
    </location>
</feature>
<evidence type="ECO:0000259" key="12">
    <source>
        <dbReference type="PROSITE" id="PS51192"/>
    </source>
</evidence>
<dbReference type="Gene3D" id="3.40.50.300">
    <property type="entry name" value="P-loop containing nucleotide triphosphate hydrolases"/>
    <property type="match status" value="1"/>
</dbReference>
<dbReference type="CDD" id="cd18793">
    <property type="entry name" value="SF2_C_SNF"/>
    <property type="match status" value="1"/>
</dbReference>
<dbReference type="InterPro" id="IPR001650">
    <property type="entry name" value="Helicase_C-like"/>
</dbReference>
<dbReference type="GO" id="GO:0005524">
    <property type="term" value="F:ATP binding"/>
    <property type="evidence" value="ECO:0007669"/>
    <property type="project" value="UniProtKB-KW"/>
</dbReference>
<keyword evidence="3" id="KW-0547">Nucleotide-binding</keyword>
<dbReference type="Proteomes" id="UP000515908">
    <property type="component" value="Chromosome 09"/>
</dbReference>
<dbReference type="AlphaFoldDB" id="S9UIL6"/>
<dbReference type="SUPFAM" id="SSF101224">
    <property type="entry name" value="HAND domain of the nucleosome remodeling ATPase ISWI"/>
    <property type="match status" value="1"/>
</dbReference>
<feature type="region of interest" description="Disordered" evidence="11">
    <location>
        <begin position="872"/>
        <end position="904"/>
    </location>
</feature>
<dbReference type="InterPro" id="IPR027417">
    <property type="entry name" value="P-loop_NTPase"/>
</dbReference>
<evidence type="ECO:0000256" key="9">
    <source>
        <dbReference type="ARBA" id="ARBA00023242"/>
    </source>
</evidence>
<evidence type="ECO:0000313" key="14">
    <source>
        <dbReference type="EMBL" id="CAD2217662.1"/>
    </source>
</evidence>
<keyword evidence="6" id="KW-0067">ATP-binding</keyword>
<keyword evidence="8" id="KW-0238">DNA-binding</keyword>
<comment type="subcellular location">
    <subcellularLocation>
        <location evidence="1">Nucleus</location>
    </subcellularLocation>
</comment>
<feature type="domain" description="Helicase ATP-binding" evidence="12">
    <location>
        <begin position="181"/>
        <end position="349"/>
    </location>
</feature>
<evidence type="ECO:0000256" key="8">
    <source>
        <dbReference type="ARBA" id="ARBA00023125"/>
    </source>
</evidence>
<evidence type="ECO:0000256" key="7">
    <source>
        <dbReference type="ARBA" id="ARBA00022853"/>
    </source>
</evidence>
<feature type="compositionally biased region" description="Acidic residues" evidence="11">
    <location>
        <begin position="880"/>
        <end position="897"/>
    </location>
</feature>
<keyword evidence="7" id="KW-0156">Chromatin regulator</keyword>
<dbReference type="VEuPathDB" id="TriTrypDB:ADEAN_000514100"/>
<feature type="domain" description="Helicase C-terminal" evidence="13">
    <location>
        <begin position="479"/>
        <end position="633"/>
    </location>
</feature>
<dbReference type="InterPro" id="IPR049730">
    <property type="entry name" value="SNF2/RAD54-like_C"/>
</dbReference>
<dbReference type="GO" id="GO:0004386">
    <property type="term" value="F:helicase activity"/>
    <property type="evidence" value="ECO:0007669"/>
    <property type="project" value="UniProtKB-KW"/>
</dbReference>
<dbReference type="InterPro" id="IPR038718">
    <property type="entry name" value="SNF2-like_sf"/>
</dbReference>
<dbReference type="PROSITE" id="PS51192">
    <property type="entry name" value="HELICASE_ATP_BIND_1"/>
    <property type="match status" value="1"/>
</dbReference>
<dbReference type="Gene3D" id="3.30.70.330">
    <property type="match status" value="1"/>
</dbReference>
<dbReference type="GO" id="GO:0016887">
    <property type="term" value="F:ATP hydrolysis activity"/>
    <property type="evidence" value="ECO:0007669"/>
    <property type="project" value="TreeGrafter"/>
</dbReference>
<keyword evidence="4" id="KW-0378">Hydrolase</keyword>
<dbReference type="InterPro" id="IPR009057">
    <property type="entry name" value="Homeodomain-like_sf"/>
</dbReference>
<evidence type="ECO:0000256" key="10">
    <source>
        <dbReference type="SAM" id="Coils"/>
    </source>
</evidence>
<dbReference type="PANTHER" id="PTHR45623">
    <property type="entry name" value="CHROMODOMAIN-HELICASE-DNA-BINDING PROTEIN 3-RELATED-RELATED"/>
    <property type="match status" value="1"/>
</dbReference>
<dbReference type="InterPro" id="IPR036306">
    <property type="entry name" value="ISWI_HAND-dom_sf"/>
</dbReference>
<name>S9UIL6_9TRYP</name>
<dbReference type="GO" id="GO:0003677">
    <property type="term" value="F:DNA binding"/>
    <property type="evidence" value="ECO:0007669"/>
    <property type="project" value="UniProtKB-KW"/>
</dbReference>
<dbReference type="SUPFAM" id="SSF46689">
    <property type="entry name" value="Homeodomain-like"/>
    <property type="match status" value="1"/>
</dbReference>
<accession>S9UIL6</accession>
<gene>
    <name evidence="14" type="ORF">ADEAN_000514100</name>
</gene>